<dbReference type="GO" id="GO:0005829">
    <property type="term" value="C:cytosol"/>
    <property type="evidence" value="ECO:0007669"/>
    <property type="project" value="TreeGrafter"/>
</dbReference>
<keyword evidence="3" id="KW-1185">Reference proteome</keyword>
<dbReference type="Proteomes" id="UP000031523">
    <property type="component" value="Chromosome"/>
</dbReference>
<dbReference type="EMBL" id="CP010519">
    <property type="protein sequence ID" value="AJE84698.1"/>
    <property type="molecule type" value="Genomic_DNA"/>
</dbReference>
<keyword evidence="1" id="KW-0560">Oxidoreductase</keyword>
<gene>
    <name evidence="2" type="ORF">SLNWT_4322</name>
</gene>
<evidence type="ECO:0000313" key="2">
    <source>
        <dbReference type="EMBL" id="AJE84698.1"/>
    </source>
</evidence>
<dbReference type="PANTHER" id="PTHR43539">
    <property type="entry name" value="FLAVIN-BINDING MONOOXYGENASE-LIKE PROTEIN (AFU_ORTHOLOGUE AFUA_4G09220)"/>
    <property type="match status" value="1"/>
</dbReference>
<dbReference type="PANTHER" id="PTHR43539:SF78">
    <property type="entry name" value="FLAVIN-CONTAINING MONOOXYGENASE"/>
    <property type="match status" value="1"/>
</dbReference>
<dbReference type="AlphaFoldDB" id="A0A0B5EPK0"/>
<evidence type="ECO:0000313" key="3">
    <source>
        <dbReference type="Proteomes" id="UP000031523"/>
    </source>
</evidence>
<sequence length="420" mass="45250">MLTAPPRDPFATYFLLDRDPSTQEVITLAYMPHATPPAPAPRRTADRPVYVIGAGPGGLAAARSLRAAGIRAVVLERSTDIAASWRRHYERLRLHSPRRLAALPGLRMPRRSGRRVSPGDMVRYLEKYADHHDLEIVTGVEVDRVDRAPEDSGWLLHATGGRVLAASAVVVATGRHRTPRLPGWEGQEDFHGELLHSSGYREAAPYRDREVLVVGAGSSGAGIAVDLAAAGADKVRLAVRTPPHLLRRSLLGVPVQRAGVLCRRLPVPLVDRLAAVLVRLSVPNLAEYGLGRPERGLATRARQGAAPVLDPGLIRAVRKRRVEPVAAVESFDGGKVLLADGTLLAPEVLIAATGYRPGLEELLGHLDVLDAHGLPTARPGRSPANAPGLFFTGYTAPLGGTLREIGRETRKIAKAIRRHL</sequence>
<dbReference type="PRINTS" id="PR00469">
    <property type="entry name" value="PNDRDTASEII"/>
</dbReference>
<dbReference type="GO" id="GO:0004497">
    <property type="term" value="F:monooxygenase activity"/>
    <property type="evidence" value="ECO:0007669"/>
    <property type="project" value="UniProtKB-KW"/>
</dbReference>
<reference evidence="2 3" key="1">
    <citation type="submission" date="2015-01" db="EMBL/GenBank/DDBJ databases">
        <title>Enhanced salinomycin production by adjusting the supply of polyketide extender units in Streptomyce albus DSM 41398.</title>
        <authorList>
            <person name="Lu C."/>
        </authorList>
    </citation>
    <scope>NUCLEOTIDE SEQUENCE [LARGE SCALE GENOMIC DNA]</scope>
    <source>
        <strain evidence="3">ATCC 21838 / DSM 41398 / FERM P-419 / JCM 4703 / NBRC 107858</strain>
    </source>
</reference>
<dbReference type="PRINTS" id="PR00368">
    <property type="entry name" value="FADPNR"/>
</dbReference>
<proteinExistence type="predicted"/>
<accession>A0A0B5EPK0</accession>
<dbReference type="Gene3D" id="3.50.50.60">
    <property type="entry name" value="FAD/NAD(P)-binding domain"/>
    <property type="match status" value="1"/>
</dbReference>
<dbReference type="Pfam" id="PF13738">
    <property type="entry name" value="Pyr_redox_3"/>
    <property type="match status" value="1"/>
</dbReference>
<dbReference type="InterPro" id="IPR050982">
    <property type="entry name" value="Auxin_biosynth/cation_transpt"/>
</dbReference>
<keyword evidence="2" id="KW-0503">Monooxygenase</keyword>
<evidence type="ECO:0000256" key="1">
    <source>
        <dbReference type="ARBA" id="ARBA00023002"/>
    </source>
</evidence>
<organism evidence="2 3">
    <name type="scientific">Streptomyces albus (strain ATCC 21838 / DSM 41398 / FERM P-419 / JCM 4703 / NBRC 107858)</name>
    <dbReference type="NCBI Taxonomy" id="1081613"/>
    <lineage>
        <taxon>Bacteria</taxon>
        <taxon>Bacillati</taxon>
        <taxon>Actinomycetota</taxon>
        <taxon>Actinomycetes</taxon>
        <taxon>Kitasatosporales</taxon>
        <taxon>Streptomycetaceae</taxon>
        <taxon>Streptomyces</taxon>
    </lineage>
</organism>
<name>A0A0B5EPK0_STRA4</name>
<dbReference type="InterPro" id="IPR036188">
    <property type="entry name" value="FAD/NAD-bd_sf"/>
</dbReference>
<dbReference type="GO" id="GO:0050660">
    <property type="term" value="F:flavin adenine dinucleotide binding"/>
    <property type="evidence" value="ECO:0007669"/>
    <property type="project" value="TreeGrafter"/>
</dbReference>
<dbReference type="SUPFAM" id="SSF51905">
    <property type="entry name" value="FAD/NAD(P)-binding domain"/>
    <property type="match status" value="2"/>
</dbReference>
<protein>
    <submittedName>
        <fullName evidence="2">Monooxygenase</fullName>
    </submittedName>
</protein>
<dbReference type="KEGG" id="sals:SLNWT_4322"/>